<feature type="non-terminal residue" evidence="8">
    <location>
        <position position="469"/>
    </location>
</feature>
<dbReference type="GO" id="GO:0005886">
    <property type="term" value="C:plasma membrane"/>
    <property type="evidence" value="ECO:0007669"/>
    <property type="project" value="UniProtKB-SubCell"/>
</dbReference>
<dbReference type="GO" id="GO:0005524">
    <property type="term" value="F:ATP binding"/>
    <property type="evidence" value="ECO:0007669"/>
    <property type="project" value="InterPro"/>
</dbReference>
<keyword evidence="9" id="KW-1185">Reference proteome</keyword>
<dbReference type="PROSITE" id="PS50929">
    <property type="entry name" value="ABC_TM1F"/>
    <property type="match status" value="1"/>
</dbReference>
<evidence type="ECO:0000256" key="3">
    <source>
        <dbReference type="ARBA" id="ARBA00022989"/>
    </source>
</evidence>
<keyword evidence="4 5" id="KW-0472">Membrane</keyword>
<dbReference type="InterPro" id="IPR005074">
    <property type="entry name" value="Peptidase_C39"/>
</dbReference>
<dbReference type="GO" id="GO:0008233">
    <property type="term" value="F:peptidase activity"/>
    <property type="evidence" value="ECO:0007669"/>
    <property type="project" value="InterPro"/>
</dbReference>
<dbReference type="GO" id="GO:0006508">
    <property type="term" value="P:proteolysis"/>
    <property type="evidence" value="ECO:0007669"/>
    <property type="project" value="InterPro"/>
</dbReference>
<dbReference type="GO" id="GO:0140359">
    <property type="term" value="F:ABC-type transporter activity"/>
    <property type="evidence" value="ECO:0007669"/>
    <property type="project" value="InterPro"/>
</dbReference>
<accession>A0A2P7EAM2</accession>
<evidence type="ECO:0000256" key="5">
    <source>
        <dbReference type="SAM" id="Phobius"/>
    </source>
</evidence>
<evidence type="ECO:0008006" key="10">
    <source>
        <dbReference type="Google" id="ProtNLM"/>
    </source>
</evidence>
<dbReference type="Gene3D" id="1.20.1560.10">
    <property type="entry name" value="ABC transporter type 1, transmembrane domain"/>
    <property type="match status" value="1"/>
</dbReference>
<dbReference type="Proteomes" id="UP000240206">
    <property type="component" value="Unassembled WGS sequence"/>
</dbReference>
<keyword evidence="2 5" id="KW-0812">Transmembrane</keyword>
<evidence type="ECO:0000256" key="1">
    <source>
        <dbReference type="ARBA" id="ARBA00004651"/>
    </source>
</evidence>
<dbReference type="Pfam" id="PF00664">
    <property type="entry name" value="ABC_membrane"/>
    <property type="match status" value="1"/>
</dbReference>
<name>A0A2P7EAM2_9SYNE</name>
<evidence type="ECO:0000313" key="8">
    <source>
        <dbReference type="EMBL" id="PSI00265.1"/>
    </source>
</evidence>
<sequence length="469" mass="50802">LRRIYQQPGSPPLSLGSVEANDWVGWASVVRGEPDLTLIASQITVLLLVPFSDAIEALRADQSLQQALAMPLFEETAVLLLQELERKGRAVAEPRQLIEELFGHWSLADPAADPSHGAIELLSGPRPASAMAIGAFLDQKSRIDLPLHVNQLPIRIVSLPEEELSQALGDVNQTDKNSTNRNSNALALRPEQLPVLLERSGAEAAENYGFHRPEGEATAFATGATSRLEQALACISHLAASKQLAYSAELVKRNLEDVEQRLGALKLAQLGLQLEAMGFDTRPMRARPWDLTRLEPPALIDLDGAFVMLLVAAGGSGVLIGDPRVGLQRWSVKQLEERLPSGVELLVIREGRAGRVQEEAFGLGWFLPAFLRYPGLLSMTLITAFISQLLSAVFPLGVLAVIDQVIGRNNLSLLAPLTAVLVVAAIAAGITSAMRALVSADLSDRVDVRLGSTVVEHLMRLPLPYFEQR</sequence>
<organism evidence="8 9">
    <name type="scientific">Synechococcus lacustris str. Tous</name>
    <dbReference type="NCBI Taxonomy" id="1910958"/>
    <lineage>
        <taxon>Bacteria</taxon>
        <taxon>Bacillati</taxon>
        <taxon>Cyanobacteriota</taxon>
        <taxon>Cyanophyceae</taxon>
        <taxon>Synechococcales</taxon>
        <taxon>Synechococcaceae</taxon>
        <taxon>Synechococcus</taxon>
    </lineage>
</organism>
<feature type="domain" description="ABC transmembrane type-1" evidence="6">
    <location>
        <begin position="381"/>
        <end position="469"/>
    </location>
</feature>
<feature type="transmembrane region" description="Helical" evidence="5">
    <location>
        <begin position="414"/>
        <end position="438"/>
    </location>
</feature>
<dbReference type="Gene3D" id="3.90.70.10">
    <property type="entry name" value="Cysteine proteinases"/>
    <property type="match status" value="1"/>
</dbReference>
<comment type="caution">
    <text evidence="8">The sequence shown here is derived from an EMBL/GenBank/DDBJ whole genome shotgun (WGS) entry which is preliminary data.</text>
</comment>
<feature type="transmembrane region" description="Helical" evidence="5">
    <location>
        <begin position="376"/>
        <end position="402"/>
    </location>
</feature>
<dbReference type="PROSITE" id="PS50990">
    <property type="entry name" value="PEPTIDASE_C39"/>
    <property type="match status" value="1"/>
</dbReference>
<dbReference type="InterPro" id="IPR011527">
    <property type="entry name" value="ABC1_TM_dom"/>
</dbReference>
<dbReference type="SUPFAM" id="SSF90123">
    <property type="entry name" value="ABC transporter transmembrane region"/>
    <property type="match status" value="1"/>
</dbReference>
<comment type="subcellular location">
    <subcellularLocation>
        <location evidence="1">Cell membrane</location>
        <topology evidence="1">Multi-pass membrane protein</topology>
    </subcellularLocation>
</comment>
<evidence type="ECO:0000256" key="2">
    <source>
        <dbReference type="ARBA" id="ARBA00022692"/>
    </source>
</evidence>
<evidence type="ECO:0000259" key="7">
    <source>
        <dbReference type="PROSITE" id="PS50990"/>
    </source>
</evidence>
<protein>
    <recommendedName>
        <fullName evidence="10">ABC transmembrane type-1 domain-containing protein</fullName>
    </recommendedName>
</protein>
<evidence type="ECO:0000313" key="9">
    <source>
        <dbReference type="Proteomes" id="UP000240206"/>
    </source>
</evidence>
<evidence type="ECO:0000256" key="4">
    <source>
        <dbReference type="ARBA" id="ARBA00023136"/>
    </source>
</evidence>
<dbReference type="EMBL" id="PXVC01000186">
    <property type="protein sequence ID" value="PSI00265.1"/>
    <property type="molecule type" value="Genomic_DNA"/>
</dbReference>
<evidence type="ECO:0000259" key="6">
    <source>
        <dbReference type="PROSITE" id="PS50929"/>
    </source>
</evidence>
<dbReference type="InterPro" id="IPR036640">
    <property type="entry name" value="ABC1_TM_sf"/>
</dbReference>
<feature type="non-terminal residue" evidence="8">
    <location>
        <position position="1"/>
    </location>
</feature>
<proteinExistence type="predicted"/>
<reference evidence="9" key="1">
    <citation type="submission" date="2018-03" db="EMBL/GenBank/DDBJ databases">
        <title>Ecological and genomic features of two cosmopolitan and abundant freshwater picocyanobacteria.</title>
        <authorList>
            <person name="Cabello-Yeves P.J."/>
            <person name="Picazo A."/>
            <person name="Camacho A."/>
            <person name="Callieri C."/>
            <person name="Rosselli R."/>
            <person name="Roda-Garcia J."/>
            <person name="Coutinho F.H."/>
            <person name="Rodriguez-Valera F."/>
        </authorList>
    </citation>
    <scope>NUCLEOTIDE SEQUENCE [LARGE SCALE GENOMIC DNA]</scope>
    <source>
        <strain evidence="9">Tous</strain>
    </source>
</reference>
<keyword evidence="3 5" id="KW-1133">Transmembrane helix</keyword>
<feature type="domain" description="Peptidase C39" evidence="7">
    <location>
        <begin position="224"/>
        <end position="346"/>
    </location>
</feature>
<gene>
    <name evidence="8" type="ORF">C7K08_14105</name>
</gene>
<dbReference type="AlphaFoldDB" id="A0A2P7EAM2"/>
<dbReference type="RefSeq" id="WP_153062433.1">
    <property type="nucleotide sequence ID" value="NZ_PXVC01000186.1"/>
</dbReference>